<feature type="transmembrane region" description="Helical" evidence="6">
    <location>
        <begin position="12"/>
        <end position="31"/>
    </location>
</feature>
<keyword evidence="5 6" id="KW-0472">Membrane</keyword>
<evidence type="ECO:0000259" key="7">
    <source>
        <dbReference type="PROSITE" id="PS50850"/>
    </source>
</evidence>
<dbReference type="PANTHER" id="PTHR42718">
    <property type="entry name" value="MAJOR FACILITATOR SUPERFAMILY MULTIDRUG TRANSPORTER MFSC"/>
    <property type="match status" value="1"/>
</dbReference>
<name>A0A4P2VN13_FLUSA</name>
<keyword evidence="3 6" id="KW-0812">Transmembrane</keyword>
<keyword evidence="9" id="KW-1185">Reference proteome</keyword>
<evidence type="ECO:0000313" key="8">
    <source>
        <dbReference type="EMBL" id="BBH54218.1"/>
    </source>
</evidence>
<dbReference type="InterPro" id="IPR020846">
    <property type="entry name" value="MFS_dom"/>
</dbReference>
<accession>A0A4P2VN13</accession>
<keyword evidence="4 6" id="KW-1133">Transmembrane helix</keyword>
<comment type="subcellular location">
    <subcellularLocation>
        <location evidence="1">Membrane</location>
        <topology evidence="1">Multi-pass membrane protein</topology>
    </subcellularLocation>
</comment>
<dbReference type="GO" id="GO:0022857">
    <property type="term" value="F:transmembrane transporter activity"/>
    <property type="evidence" value="ECO:0007669"/>
    <property type="project" value="InterPro"/>
</dbReference>
<dbReference type="OrthoDB" id="783189at2"/>
<gene>
    <name evidence="8" type="ORF">JCM31447_26780</name>
</gene>
<evidence type="ECO:0000256" key="4">
    <source>
        <dbReference type="ARBA" id="ARBA00022989"/>
    </source>
</evidence>
<evidence type="ECO:0000256" key="3">
    <source>
        <dbReference type="ARBA" id="ARBA00022692"/>
    </source>
</evidence>
<evidence type="ECO:0000256" key="6">
    <source>
        <dbReference type="SAM" id="Phobius"/>
    </source>
</evidence>
<sequence>MKHKIAEDKKDLLLIIMISVGVIAGVMSSSMINLVMDKISVTFLTSLSTSFWRNAIFFSFFSISLLFFGKVVDRNPAKKMYLIGIGMFILSCVFSLISILLKSFYFFLVTQALQGIADAIIVSAQMKLIRIIFPENKIGWAFGIFAATLSSSTLISPVVGAFITRYSHWSFIFVFQFVLAFFAFILGFKYIDEVKEINNLKKDREFFSLFGIFPEEIFKNKKYIFSCLRIFLLLAKPNSFLLILLAYIVLGMTGAISMAASNKVAMLSVKKDHTGQCMGFFQFLQFSSGAVAASFISLMSHRDGSMNYSNWQFILYFIILIYIGTFIFSYFNRENFKVSQDNLEF</sequence>
<evidence type="ECO:0000313" key="9">
    <source>
        <dbReference type="Proteomes" id="UP000291236"/>
    </source>
</evidence>
<evidence type="ECO:0000256" key="1">
    <source>
        <dbReference type="ARBA" id="ARBA00004141"/>
    </source>
</evidence>
<feature type="transmembrane region" description="Helical" evidence="6">
    <location>
        <begin position="239"/>
        <end position="260"/>
    </location>
</feature>
<organism evidence="8 9">
    <name type="scientific">Fluviispira sanaruensis</name>
    <dbReference type="NCBI Taxonomy" id="2493639"/>
    <lineage>
        <taxon>Bacteria</taxon>
        <taxon>Pseudomonadati</taxon>
        <taxon>Bdellovibrionota</taxon>
        <taxon>Oligoflexia</taxon>
        <taxon>Silvanigrellales</taxon>
        <taxon>Silvanigrellaceae</taxon>
        <taxon>Fluviispira</taxon>
    </lineage>
</organism>
<feature type="transmembrane region" description="Helical" evidence="6">
    <location>
        <begin position="313"/>
        <end position="331"/>
    </location>
</feature>
<dbReference type="GO" id="GO:0016020">
    <property type="term" value="C:membrane"/>
    <property type="evidence" value="ECO:0007669"/>
    <property type="project" value="UniProtKB-SubCell"/>
</dbReference>
<protein>
    <recommendedName>
        <fullName evidence="7">Major facilitator superfamily (MFS) profile domain-containing protein</fullName>
    </recommendedName>
</protein>
<feature type="domain" description="Major facilitator superfamily (MFS) profile" evidence="7">
    <location>
        <begin position="14"/>
        <end position="345"/>
    </location>
</feature>
<feature type="transmembrane region" description="Helical" evidence="6">
    <location>
        <begin position="80"/>
        <end position="99"/>
    </location>
</feature>
<feature type="transmembrane region" description="Helical" evidence="6">
    <location>
        <begin position="51"/>
        <end position="68"/>
    </location>
</feature>
<dbReference type="InterPro" id="IPR036259">
    <property type="entry name" value="MFS_trans_sf"/>
</dbReference>
<dbReference type="KEGG" id="sbf:JCM31447_26780"/>
<keyword evidence="2" id="KW-0813">Transport</keyword>
<dbReference type="PANTHER" id="PTHR42718:SF9">
    <property type="entry name" value="MAJOR FACILITATOR SUPERFAMILY MULTIDRUG TRANSPORTER MFSC"/>
    <property type="match status" value="1"/>
</dbReference>
<dbReference type="Pfam" id="PF07690">
    <property type="entry name" value="MFS_1"/>
    <property type="match status" value="1"/>
</dbReference>
<dbReference type="SUPFAM" id="SSF103473">
    <property type="entry name" value="MFS general substrate transporter"/>
    <property type="match status" value="1"/>
</dbReference>
<dbReference type="Proteomes" id="UP000291236">
    <property type="component" value="Chromosome"/>
</dbReference>
<feature type="transmembrane region" description="Helical" evidence="6">
    <location>
        <begin position="169"/>
        <end position="191"/>
    </location>
</feature>
<evidence type="ECO:0000256" key="2">
    <source>
        <dbReference type="ARBA" id="ARBA00022448"/>
    </source>
</evidence>
<dbReference type="InterPro" id="IPR011701">
    <property type="entry name" value="MFS"/>
</dbReference>
<dbReference type="RefSeq" id="WP_130611555.1">
    <property type="nucleotide sequence ID" value="NZ_AP019368.1"/>
</dbReference>
<reference evidence="8 9" key="1">
    <citation type="submission" date="2018-12" db="EMBL/GenBank/DDBJ databases">
        <title>Rubrispira sanarue gen. nov., sp., nov., a member of the order Silvanigrellales, isolated from a brackish lake in Hamamatsu Japan.</title>
        <authorList>
            <person name="Maejima Y."/>
            <person name="Iino T."/>
            <person name="Muraguchi Y."/>
            <person name="Fukuda K."/>
            <person name="Nojiri H."/>
            <person name="Ohkuma M."/>
            <person name="Moriuchi R."/>
            <person name="Dohra H."/>
            <person name="Kimbara K."/>
            <person name="Shintani M."/>
        </authorList>
    </citation>
    <scope>NUCLEOTIDE SEQUENCE [LARGE SCALE GENOMIC DNA]</scope>
    <source>
        <strain evidence="8 9">RF1110005</strain>
    </source>
</reference>
<proteinExistence type="predicted"/>
<feature type="transmembrane region" description="Helical" evidence="6">
    <location>
        <begin position="138"/>
        <end position="163"/>
    </location>
</feature>
<dbReference type="Gene3D" id="1.20.1250.20">
    <property type="entry name" value="MFS general substrate transporter like domains"/>
    <property type="match status" value="2"/>
</dbReference>
<feature type="transmembrane region" description="Helical" evidence="6">
    <location>
        <begin position="280"/>
        <end position="301"/>
    </location>
</feature>
<dbReference type="PROSITE" id="PS50850">
    <property type="entry name" value="MFS"/>
    <property type="match status" value="1"/>
</dbReference>
<dbReference type="AlphaFoldDB" id="A0A4P2VN13"/>
<evidence type="ECO:0000256" key="5">
    <source>
        <dbReference type="ARBA" id="ARBA00023136"/>
    </source>
</evidence>
<feature type="transmembrane region" description="Helical" evidence="6">
    <location>
        <begin position="105"/>
        <end position="126"/>
    </location>
</feature>
<dbReference type="EMBL" id="AP019368">
    <property type="protein sequence ID" value="BBH54218.1"/>
    <property type="molecule type" value="Genomic_DNA"/>
</dbReference>